<sequence length="66" mass="7358">MSDPFFNDIQDVSERKARLLESARQICDTLRSEFGGLGERGEAMLQQVDTLDELVRLIAEIDSGTA</sequence>
<dbReference type="EMBL" id="JAGQFT020000004">
    <property type="protein sequence ID" value="MBS7457001.1"/>
    <property type="molecule type" value="Genomic_DNA"/>
</dbReference>
<name>A0A8J7VT65_9GAMM</name>
<accession>A0A8J7VT65</accession>
<evidence type="ECO:0000313" key="2">
    <source>
        <dbReference type="EMBL" id="MBS7457001.1"/>
    </source>
</evidence>
<reference evidence="2 3" key="1">
    <citation type="journal article" date="2021" name="Microbiol. Resour. Announc.">
        <title>Draft Genome Sequence of Coralloluteibacterium stylophorae LMG 29479T.</title>
        <authorList>
            <person name="Karlyshev A.V."/>
            <person name="Kudryashova E.B."/>
            <person name="Ariskina E.V."/>
            <person name="Conroy A.P."/>
            <person name="Abidueva E.Y."/>
        </authorList>
    </citation>
    <scope>NUCLEOTIDE SEQUENCE [LARGE SCALE GENOMIC DNA]</scope>
    <source>
        <strain evidence="2 3">LMG 29479</strain>
    </source>
</reference>
<gene>
    <name evidence="2" type="ORF">KB893_007615</name>
    <name evidence="1" type="ORF">KB893_04810</name>
</gene>
<organism evidence="1">
    <name type="scientific">Coralloluteibacterium stylophorae</name>
    <dbReference type="NCBI Taxonomy" id="1776034"/>
    <lineage>
        <taxon>Bacteria</taxon>
        <taxon>Pseudomonadati</taxon>
        <taxon>Pseudomonadota</taxon>
        <taxon>Gammaproteobacteria</taxon>
        <taxon>Lysobacterales</taxon>
        <taxon>Lysobacteraceae</taxon>
        <taxon>Coralloluteibacterium</taxon>
    </lineage>
</organism>
<evidence type="ECO:0000313" key="1">
    <source>
        <dbReference type="EMBL" id="MBR0561836.1"/>
    </source>
</evidence>
<dbReference type="EMBL" id="JAGQFT010000023">
    <property type="protein sequence ID" value="MBR0561836.1"/>
    <property type="molecule type" value="Genomic_DNA"/>
</dbReference>
<dbReference type="AlphaFoldDB" id="A0A8J7VT65"/>
<reference evidence="1" key="2">
    <citation type="submission" date="2021-04" db="EMBL/GenBank/DDBJ databases">
        <authorList>
            <person name="Karlyshev A.V."/>
        </authorList>
    </citation>
    <scope>NUCLEOTIDE SEQUENCE</scope>
    <source>
        <strain evidence="1">LMG 29479</strain>
    </source>
</reference>
<protein>
    <submittedName>
        <fullName evidence="1">Uncharacterized protein</fullName>
    </submittedName>
</protein>
<dbReference type="RefSeq" id="WP_211925798.1">
    <property type="nucleotide sequence ID" value="NZ_JAGQFT020000004.1"/>
</dbReference>
<comment type="caution">
    <text evidence="1">The sequence shown here is derived from an EMBL/GenBank/DDBJ whole genome shotgun (WGS) entry which is preliminary data.</text>
</comment>
<proteinExistence type="predicted"/>
<evidence type="ECO:0000313" key="3">
    <source>
        <dbReference type="Proteomes" id="UP000675747"/>
    </source>
</evidence>
<dbReference type="Proteomes" id="UP000675747">
    <property type="component" value="Unassembled WGS sequence"/>
</dbReference>
<keyword evidence="3" id="KW-1185">Reference proteome</keyword>